<dbReference type="PROSITE" id="PS51257">
    <property type="entry name" value="PROKAR_LIPOPROTEIN"/>
    <property type="match status" value="1"/>
</dbReference>
<dbReference type="InterPro" id="IPR002477">
    <property type="entry name" value="Peptidoglycan-bd-like"/>
</dbReference>
<keyword evidence="2" id="KW-0732">Signal</keyword>
<proteinExistence type="predicted"/>
<sequence length="179" mass="19659">MSTKFPFRHVATLACLCAMLAGCEQGLPDLNGPTGSQVTRLQQEAPPGATPGTCWGKQVTPAVIETVTHQIMIQPAQILVDGTVTSPAIFKTETIQQIVRERTEEWFETPCDDVMTPQFIASLQRALKVRSLYRGQITAEMDTHTQTAIRKYQKPHGLDTGILSLATARKLGLVEVQIE</sequence>
<feature type="region of interest" description="Disordered" evidence="1">
    <location>
        <begin position="34"/>
        <end position="53"/>
    </location>
</feature>
<gene>
    <name evidence="4" type="ORF">QEZ52_18535</name>
</gene>
<dbReference type="Pfam" id="PF01471">
    <property type="entry name" value="PG_binding_1"/>
    <property type="match status" value="1"/>
</dbReference>
<organism evidence="4 5">
    <name type="scientific">Aliisedimentitalea scapharcae</name>
    <dbReference type="NCBI Taxonomy" id="1524259"/>
    <lineage>
        <taxon>Bacteria</taxon>
        <taxon>Pseudomonadati</taxon>
        <taxon>Pseudomonadota</taxon>
        <taxon>Alphaproteobacteria</taxon>
        <taxon>Rhodobacterales</taxon>
        <taxon>Roseobacteraceae</taxon>
        <taxon>Aliisedimentitalea</taxon>
    </lineage>
</organism>
<name>A0ABZ2XTA8_9RHOB</name>
<dbReference type="InterPro" id="IPR036366">
    <property type="entry name" value="PGBDSf"/>
</dbReference>
<reference evidence="4 5" key="1">
    <citation type="submission" date="2023-04" db="EMBL/GenBank/DDBJ databases">
        <title>Complete genome sequence of Alisedimentitalea scapharcae.</title>
        <authorList>
            <person name="Rong J.-C."/>
            <person name="Yi M.-L."/>
            <person name="Zhao Q."/>
        </authorList>
    </citation>
    <scope>NUCLEOTIDE SEQUENCE [LARGE SCALE GENOMIC DNA]</scope>
    <source>
        <strain evidence="4 5">KCTC 42119</strain>
    </source>
</reference>
<feature type="domain" description="Peptidoglycan binding-like" evidence="3">
    <location>
        <begin position="120"/>
        <end position="171"/>
    </location>
</feature>
<evidence type="ECO:0000313" key="5">
    <source>
        <dbReference type="Proteomes" id="UP001623232"/>
    </source>
</evidence>
<evidence type="ECO:0000259" key="3">
    <source>
        <dbReference type="Pfam" id="PF01471"/>
    </source>
</evidence>
<dbReference type="Proteomes" id="UP001623232">
    <property type="component" value="Chromosome"/>
</dbReference>
<dbReference type="Gene3D" id="1.10.101.10">
    <property type="entry name" value="PGBD-like superfamily/PGBD"/>
    <property type="match status" value="1"/>
</dbReference>
<keyword evidence="5" id="KW-1185">Reference proteome</keyword>
<evidence type="ECO:0000256" key="2">
    <source>
        <dbReference type="SAM" id="SignalP"/>
    </source>
</evidence>
<dbReference type="RefSeq" id="WP_406645962.1">
    <property type="nucleotide sequence ID" value="NZ_CP123584.1"/>
</dbReference>
<feature type="chain" id="PRO_5047550714" evidence="2">
    <location>
        <begin position="24"/>
        <end position="179"/>
    </location>
</feature>
<evidence type="ECO:0000313" key="4">
    <source>
        <dbReference type="EMBL" id="WZK88577.1"/>
    </source>
</evidence>
<evidence type="ECO:0000256" key="1">
    <source>
        <dbReference type="SAM" id="MobiDB-lite"/>
    </source>
</evidence>
<dbReference type="SUPFAM" id="SSF47090">
    <property type="entry name" value="PGBD-like"/>
    <property type="match status" value="1"/>
</dbReference>
<accession>A0ABZ2XTA8</accession>
<feature type="signal peptide" evidence="2">
    <location>
        <begin position="1"/>
        <end position="23"/>
    </location>
</feature>
<protein>
    <submittedName>
        <fullName evidence="4">Peptidoglycan-binding domain-containing protein</fullName>
    </submittedName>
</protein>
<dbReference type="EMBL" id="CP123584">
    <property type="protein sequence ID" value="WZK88577.1"/>
    <property type="molecule type" value="Genomic_DNA"/>
</dbReference>
<dbReference type="InterPro" id="IPR036365">
    <property type="entry name" value="PGBD-like_sf"/>
</dbReference>